<evidence type="ECO:0000313" key="2">
    <source>
        <dbReference type="Proteomes" id="UP000020103"/>
    </source>
</evidence>
<gene>
    <name evidence="1" type="ORF">I543_0003</name>
</gene>
<name>A0A829PXW3_9MYCO</name>
<comment type="caution">
    <text evidence="1">The sequence shown here is derived from an EMBL/GenBank/DDBJ whole genome shotgun (WGS) entry which is preliminary data.</text>
</comment>
<dbReference type="Proteomes" id="UP000020103">
    <property type="component" value="Unassembled WGS sequence"/>
</dbReference>
<sequence length="40" mass="3864">MAAAREQSAGGDSQVAAALAETAEVADAAGVRPLPVLVLS</sequence>
<proteinExistence type="predicted"/>
<dbReference type="EMBL" id="JAOF01000001">
    <property type="protein sequence ID" value="EUA45121.1"/>
    <property type="molecule type" value="Genomic_DNA"/>
</dbReference>
<accession>A0A829PXW3</accession>
<protein>
    <submittedName>
        <fullName evidence="1">Uncharacterized protein</fullName>
    </submittedName>
</protein>
<dbReference type="AlphaFoldDB" id="A0A829PXW3"/>
<organism evidence="1 2">
    <name type="scientific">Mycobacteroides abscessus 21</name>
    <dbReference type="NCBI Taxonomy" id="1299324"/>
    <lineage>
        <taxon>Bacteria</taxon>
        <taxon>Bacillati</taxon>
        <taxon>Actinomycetota</taxon>
        <taxon>Actinomycetes</taxon>
        <taxon>Mycobacteriales</taxon>
        <taxon>Mycobacteriaceae</taxon>
        <taxon>Mycobacteroides</taxon>
        <taxon>Mycobacteroides abscessus</taxon>
    </lineage>
</organism>
<reference evidence="1 2" key="1">
    <citation type="submission" date="2013-12" db="EMBL/GenBank/DDBJ databases">
        <authorList>
            <person name="Madinger N."/>
            <person name="Lenaerts A."/>
            <person name="Ordway D."/>
            <person name="DeGroote M.A."/>
            <person name="Parker T."/>
            <person name="Sizemore C."/>
            <person name="Tallon L.J."/>
            <person name="Sadzewicz L.K."/>
            <person name="Sengamalay N."/>
            <person name="Fraser C.M."/>
            <person name="Hine E."/>
            <person name="Shefchek K.A."/>
            <person name="Das S.P."/>
            <person name="Tettelin H."/>
        </authorList>
    </citation>
    <scope>NUCLEOTIDE SEQUENCE [LARGE SCALE GENOMIC DNA]</scope>
    <source>
        <strain evidence="1 2">21</strain>
    </source>
</reference>
<evidence type="ECO:0000313" key="1">
    <source>
        <dbReference type="EMBL" id="EUA45121.1"/>
    </source>
</evidence>